<evidence type="ECO:0000313" key="3">
    <source>
        <dbReference type="Proteomes" id="UP000325780"/>
    </source>
</evidence>
<reference evidence="2 3" key="1">
    <citation type="submission" date="2019-04" db="EMBL/GenBank/DDBJ databases">
        <title>Friends and foes A comparative genomics study of 23 Aspergillus species from section Flavi.</title>
        <authorList>
            <consortium name="DOE Joint Genome Institute"/>
            <person name="Kjaerbolling I."/>
            <person name="Vesth T."/>
            <person name="Frisvad J.C."/>
            <person name="Nybo J.L."/>
            <person name="Theobald S."/>
            <person name="Kildgaard S."/>
            <person name="Isbrandt T."/>
            <person name="Kuo A."/>
            <person name="Sato A."/>
            <person name="Lyhne E.K."/>
            <person name="Kogle M.E."/>
            <person name="Wiebenga A."/>
            <person name="Kun R.S."/>
            <person name="Lubbers R.J."/>
            <person name="Makela M.R."/>
            <person name="Barry K."/>
            <person name="Chovatia M."/>
            <person name="Clum A."/>
            <person name="Daum C."/>
            <person name="Haridas S."/>
            <person name="He G."/>
            <person name="LaButti K."/>
            <person name="Lipzen A."/>
            <person name="Mondo S."/>
            <person name="Riley R."/>
            <person name="Salamov A."/>
            <person name="Simmons B.A."/>
            <person name="Magnuson J.K."/>
            <person name="Henrissat B."/>
            <person name="Mortensen U.H."/>
            <person name="Larsen T.O."/>
            <person name="Devries R.P."/>
            <person name="Grigoriev I.V."/>
            <person name="Machida M."/>
            <person name="Baker S.E."/>
            <person name="Andersen M.R."/>
        </authorList>
    </citation>
    <scope>NUCLEOTIDE SEQUENCE [LARGE SCALE GENOMIC DNA]</scope>
    <source>
        <strain evidence="2 3">IBT 18842</strain>
    </source>
</reference>
<dbReference type="AlphaFoldDB" id="A0A5N6TGS3"/>
<keyword evidence="3" id="KW-1185">Reference proteome</keyword>
<organism evidence="2 3">
    <name type="scientific">Aspergillus avenaceus</name>
    <dbReference type="NCBI Taxonomy" id="36643"/>
    <lineage>
        <taxon>Eukaryota</taxon>
        <taxon>Fungi</taxon>
        <taxon>Dikarya</taxon>
        <taxon>Ascomycota</taxon>
        <taxon>Pezizomycotina</taxon>
        <taxon>Eurotiomycetes</taxon>
        <taxon>Eurotiomycetidae</taxon>
        <taxon>Eurotiales</taxon>
        <taxon>Aspergillaceae</taxon>
        <taxon>Aspergillus</taxon>
        <taxon>Aspergillus subgen. Circumdati</taxon>
    </lineage>
</organism>
<evidence type="ECO:0000256" key="1">
    <source>
        <dbReference type="SAM" id="MobiDB-lite"/>
    </source>
</evidence>
<feature type="region of interest" description="Disordered" evidence="1">
    <location>
        <begin position="15"/>
        <end position="35"/>
    </location>
</feature>
<accession>A0A5N6TGS3</accession>
<protein>
    <submittedName>
        <fullName evidence="2">Uncharacterized protein</fullName>
    </submittedName>
</protein>
<gene>
    <name evidence="2" type="ORF">BDV25DRAFT_164677</name>
</gene>
<evidence type="ECO:0000313" key="2">
    <source>
        <dbReference type="EMBL" id="KAE8145440.1"/>
    </source>
</evidence>
<proteinExistence type="predicted"/>
<name>A0A5N6TGS3_ASPAV</name>
<feature type="compositionally biased region" description="Basic and acidic residues" evidence="1">
    <location>
        <begin position="16"/>
        <end position="31"/>
    </location>
</feature>
<dbReference type="Proteomes" id="UP000325780">
    <property type="component" value="Unassembled WGS sequence"/>
</dbReference>
<dbReference type="EMBL" id="ML742345">
    <property type="protein sequence ID" value="KAE8145440.1"/>
    <property type="molecule type" value="Genomic_DNA"/>
</dbReference>
<sequence>MSQCRESVTAFLEAPVDGRWEQHEQEGRNADDEATGELVVPDILPFSDPDISFDGLWDGLYGLGWMGMEEFSVC</sequence>